<dbReference type="InterPro" id="IPR052543">
    <property type="entry name" value="HTH_Metal-responsive_Reg"/>
</dbReference>
<accession>A0A6I7HI67</accession>
<dbReference type="PANTHER" id="PTHR39168:SF1">
    <property type="entry name" value="TRANSCRIPTIONAL REGULATORY PROTEIN"/>
    <property type="match status" value="1"/>
</dbReference>
<dbReference type="AlphaFoldDB" id="A0A6I7HI67"/>
<evidence type="ECO:0000259" key="1">
    <source>
        <dbReference type="PROSITE" id="PS50987"/>
    </source>
</evidence>
<dbReference type="Pfam" id="PF03693">
    <property type="entry name" value="ParD_antitoxin"/>
    <property type="match status" value="1"/>
</dbReference>
<dbReference type="GO" id="GO:0046686">
    <property type="term" value="P:response to cadmium ion"/>
    <property type="evidence" value="ECO:0007669"/>
    <property type="project" value="TreeGrafter"/>
</dbReference>
<feature type="domain" description="HTH arsR-type" evidence="1">
    <location>
        <begin position="1"/>
        <end position="94"/>
    </location>
</feature>
<dbReference type="EMBL" id="QPIX01000010">
    <property type="protein sequence ID" value="RCW21509.1"/>
    <property type="molecule type" value="Genomic_DNA"/>
</dbReference>
<dbReference type="SUPFAM" id="SSF46785">
    <property type="entry name" value="Winged helix' DNA-binding domain"/>
    <property type="match status" value="1"/>
</dbReference>
<dbReference type="Proteomes" id="UP000252582">
    <property type="component" value="Unassembled WGS sequence"/>
</dbReference>
<keyword evidence="3" id="KW-1185">Reference proteome</keyword>
<comment type="caution">
    <text evidence="2">The sequence shown here is derived from an EMBL/GenBank/DDBJ whole genome shotgun (WGS) entry which is preliminary data.</text>
</comment>
<dbReference type="SMART" id="SM00418">
    <property type="entry name" value="HTH_ARSR"/>
    <property type="match status" value="1"/>
</dbReference>
<dbReference type="PANTHER" id="PTHR39168">
    <property type="entry name" value="TRANSCRIPTIONAL REGULATOR-RELATED"/>
    <property type="match status" value="1"/>
</dbReference>
<dbReference type="InterPro" id="IPR036390">
    <property type="entry name" value="WH_DNA-bd_sf"/>
</dbReference>
<evidence type="ECO:0000313" key="3">
    <source>
        <dbReference type="Proteomes" id="UP000252582"/>
    </source>
</evidence>
<dbReference type="RefSeq" id="WP_114364560.1">
    <property type="nucleotide sequence ID" value="NZ_QPIX01000010.1"/>
</dbReference>
<dbReference type="InterPro" id="IPR022789">
    <property type="entry name" value="ParD"/>
</dbReference>
<dbReference type="GO" id="GO:0003677">
    <property type="term" value="F:DNA binding"/>
    <property type="evidence" value="ECO:0007669"/>
    <property type="project" value="TreeGrafter"/>
</dbReference>
<dbReference type="InterPro" id="IPR001845">
    <property type="entry name" value="HTH_ArsR_DNA-bd_dom"/>
</dbReference>
<dbReference type="PRINTS" id="PR00778">
    <property type="entry name" value="HTHARSR"/>
</dbReference>
<dbReference type="GO" id="GO:0032791">
    <property type="term" value="F:lead ion binding"/>
    <property type="evidence" value="ECO:0007669"/>
    <property type="project" value="TreeGrafter"/>
</dbReference>
<dbReference type="GO" id="GO:0097063">
    <property type="term" value="F:cadmium ion sensor activity"/>
    <property type="evidence" value="ECO:0007669"/>
    <property type="project" value="TreeGrafter"/>
</dbReference>
<gene>
    <name evidence="2" type="ORF">DFR48_11096</name>
</gene>
<sequence>MAEGPDIARIASLIGDPARSNMLLALLGGRALTATELAGVAGVTLQTASSHLAKLEDGGLLCQRKQGRHRYFALADDHVGAMIESLMGFAASRGHLRHRVGPKEPALRKARICYDHLAGDYGVRMLDSLIARGAIEASDDALRLTDKGESLLSGHGIDFAALKARRRPLCRACLDWSERRTHLAGSLGKALLTHFLDRGEARQVEGSRVVTFSPEGERRFRAMFPISEHHLAVRSLENALIEGEQSGEPRPFDFEAFKKRKRASL</sequence>
<dbReference type="GO" id="GO:0003700">
    <property type="term" value="F:DNA-binding transcription factor activity"/>
    <property type="evidence" value="ECO:0007669"/>
    <property type="project" value="InterPro"/>
</dbReference>
<protein>
    <submittedName>
        <fullName evidence="2">ArsR family transcriptional regulator</fullName>
    </submittedName>
</protein>
<dbReference type="InterPro" id="IPR036388">
    <property type="entry name" value="WH-like_DNA-bd_sf"/>
</dbReference>
<organism evidence="2 3">
    <name type="scientific">Ciceribacter lividus</name>
    <dbReference type="NCBI Taxonomy" id="1197950"/>
    <lineage>
        <taxon>Bacteria</taxon>
        <taxon>Pseudomonadati</taxon>
        <taxon>Pseudomonadota</taxon>
        <taxon>Alphaproteobacteria</taxon>
        <taxon>Hyphomicrobiales</taxon>
        <taxon>Rhizobiaceae</taxon>
        <taxon>Ciceribacter</taxon>
    </lineage>
</organism>
<name>A0A6I7HI67_9HYPH</name>
<dbReference type="Gene3D" id="1.10.10.10">
    <property type="entry name" value="Winged helix-like DNA-binding domain superfamily/Winged helix DNA-binding domain"/>
    <property type="match status" value="1"/>
</dbReference>
<dbReference type="InterPro" id="IPR011991">
    <property type="entry name" value="ArsR-like_HTH"/>
</dbReference>
<dbReference type="GO" id="GO:0010288">
    <property type="term" value="P:response to lead ion"/>
    <property type="evidence" value="ECO:0007669"/>
    <property type="project" value="TreeGrafter"/>
</dbReference>
<dbReference type="PROSITE" id="PS50987">
    <property type="entry name" value="HTH_ARSR_2"/>
    <property type="match status" value="1"/>
</dbReference>
<dbReference type="Pfam" id="PF12840">
    <property type="entry name" value="HTH_20"/>
    <property type="match status" value="1"/>
</dbReference>
<dbReference type="CDD" id="cd00090">
    <property type="entry name" value="HTH_ARSR"/>
    <property type="match status" value="1"/>
</dbReference>
<evidence type="ECO:0000313" key="2">
    <source>
        <dbReference type="EMBL" id="RCW21509.1"/>
    </source>
</evidence>
<reference evidence="2 3" key="1">
    <citation type="submission" date="2018-07" db="EMBL/GenBank/DDBJ databases">
        <title>Genomic Encyclopedia of Type Strains, Phase IV (KMG-IV): sequencing the most valuable type-strain genomes for metagenomic binning, comparative biology and taxonomic classification.</title>
        <authorList>
            <person name="Goeker M."/>
        </authorList>
    </citation>
    <scope>NUCLEOTIDE SEQUENCE [LARGE SCALE GENOMIC DNA]</scope>
    <source>
        <strain evidence="2 3">DSM 25528</strain>
    </source>
</reference>
<proteinExistence type="predicted"/>